<evidence type="ECO:0000256" key="3">
    <source>
        <dbReference type="ARBA" id="ARBA00022763"/>
    </source>
</evidence>
<name>A0A9D1QFU5_9STAP</name>
<evidence type="ECO:0000256" key="6">
    <source>
        <dbReference type="ARBA" id="ARBA00022839"/>
    </source>
</evidence>
<protein>
    <recommendedName>
        <fullName evidence="12">DNA 3'-5' helicase</fullName>
        <ecNumber evidence="12">5.6.2.4</ecNumber>
    </recommendedName>
</protein>
<evidence type="ECO:0000256" key="7">
    <source>
        <dbReference type="ARBA" id="ARBA00022840"/>
    </source>
</evidence>
<evidence type="ECO:0000256" key="8">
    <source>
        <dbReference type="ARBA" id="ARBA00023125"/>
    </source>
</evidence>
<evidence type="ECO:0000256" key="13">
    <source>
        <dbReference type="ARBA" id="ARBA00048988"/>
    </source>
</evidence>
<dbReference type="GO" id="GO:0000725">
    <property type="term" value="P:recombinational repair"/>
    <property type="evidence" value="ECO:0007669"/>
    <property type="project" value="TreeGrafter"/>
</dbReference>
<dbReference type="GO" id="GO:0043138">
    <property type="term" value="F:3'-5' DNA helicase activity"/>
    <property type="evidence" value="ECO:0007669"/>
    <property type="project" value="UniProtKB-EC"/>
</dbReference>
<dbReference type="EMBL" id="DXHR01000018">
    <property type="protein sequence ID" value="HIW12550.1"/>
    <property type="molecule type" value="Genomic_DNA"/>
</dbReference>
<dbReference type="Gene3D" id="1.10.486.10">
    <property type="entry name" value="PCRA, domain 4"/>
    <property type="match status" value="1"/>
</dbReference>
<keyword evidence="2 14" id="KW-0547">Nucleotide-binding</keyword>
<keyword evidence="7 14" id="KW-0067">ATP-binding</keyword>
<dbReference type="GO" id="GO:0005829">
    <property type="term" value="C:cytosol"/>
    <property type="evidence" value="ECO:0007669"/>
    <property type="project" value="TreeGrafter"/>
</dbReference>
<dbReference type="Pfam" id="PF00580">
    <property type="entry name" value="UvrD-helicase"/>
    <property type="match status" value="1"/>
</dbReference>
<dbReference type="CDD" id="cd17932">
    <property type="entry name" value="DEXQc_UvrD"/>
    <property type="match status" value="1"/>
</dbReference>
<proteinExistence type="predicted"/>
<dbReference type="GO" id="GO:0006302">
    <property type="term" value="P:double-strand break repair"/>
    <property type="evidence" value="ECO:0007669"/>
    <property type="project" value="InterPro"/>
</dbReference>
<dbReference type="Gene3D" id="3.40.50.300">
    <property type="entry name" value="P-loop containing nucleotide triphosphate hydrolases"/>
    <property type="match status" value="4"/>
</dbReference>
<evidence type="ECO:0000256" key="14">
    <source>
        <dbReference type="PROSITE-ProRule" id="PRU00560"/>
    </source>
</evidence>
<dbReference type="GO" id="GO:0005524">
    <property type="term" value="F:ATP binding"/>
    <property type="evidence" value="ECO:0007669"/>
    <property type="project" value="UniProtKB-UniRule"/>
</dbReference>
<evidence type="ECO:0000259" key="16">
    <source>
        <dbReference type="PROSITE" id="PS51217"/>
    </source>
</evidence>
<dbReference type="Proteomes" id="UP000823989">
    <property type="component" value="Unassembled WGS sequence"/>
</dbReference>
<keyword evidence="1" id="KW-0540">Nuclease</keyword>
<feature type="domain" description="UvrD-like helicase C-terminal" evidence="16">
    <location>
        <begin position="464"/>
        <end position="752"/>
    </location>
</feature>
<keyword evidence="8" id="KW-0238">DNA-binding</keyword>
<dbReference type="Pfam" id="PF13361">
    <property type="entry name" value="UvrD_C"/>
    <property type="match status" value="1"/>
</dbReference>
<feature type="domain" description="UvrD-like helicase ATP-binding" evidence="15">
    <location>
        <begin position="2"/>
        <end position="463"/>
    </location>
</feature>
<evidence type="ECO:0000256" key="4">
    <source>
        <dbReference type="ARBA" id="ARBA00022801"/>
    </source>
</evidence>
<dbReference type="InterPro" id="IPR014017">
    <property type="entry name" value="DNA_helicase_UvrD-like_C"/>
</dbReference>
<dbReference type="GO" id="GO:0004527">
    <property type="term" value="F:exonuclease activity"/>
    <property type="evidence" value="ECO:0007669"/>
    <property type="project" value="UniProtKB-KW"/>
</dbReference>
<dbReference type="InterPro" id="IPR027417">
    <property type="entry name" value="P-loop_NTPase"/>
</dbReference>
<dbReference type="PROSITE" id="PS51217">
    <property type="entry name" value="UVRD_HELICASE_CTER"/>
    <property type="match status" value="1"/>
</dbReference>
<dbReference type="InterPro" id="IPR014152">
    <property type="entry name" value="AddA"/>
</dbReference>
<dbReference type="Pfam" id="PF12705">
    <property type="entry name" value="PDDEXK_1"/>
    <property type="match status" value="1"/>
</dbReference>
<keyword evidence="6" id="KW-0269">Exonuclease</keyword>
<dbReference type="GO" id="GO:0033202">
    <property type="term" value="C:DNA helicase complex"/>
    <property type="evidence" value="ECO:0007669"/>
    <property type="project" value="TreeGrafter"/>
</dbReference>
<keyword evidence="3" id="KW-0227">DNA damage</keyword>
<dbReference type="NCBIfam" id="TIGR02785">
    <property type="entry name" value="addA_Gpos"/>
    <property type="match status" value="1"/>
</dbReference>
<dbReference type="EC" id="5.6.2.4" evidence="12"/>
<sequence>MVQWTAKQLEAIEYEGSDVLVAAAAGSGKTTVLVERIIRKILEEKYSIDEVLVATFTNMSARDMKEKIEKALMKAFLEKRDPRIYEESLKLKEAHISTLHSFCLHLIQMHYNAIGLSPDMRTLGDIEMKLRLENVISSVLESYYMAPDEDFRLVSTMLSTDKSNDGLLGTIRDLYYTAVASPDPEGFLEGNRDQYIDVDRLEGILSDHNHDIRLKLDALGADLGKLRTHYRTAVHESIKDTQVTDAYDALESAVMSVERATGDVMAGRPVELPAFALKDGRSAFIKNIADPDDKAALLAVQKRVRDRYNEVRDAPAYDLGRVKAELAPMNGANNALIDIALSVMRRFRQQKRARNEMDFSDYEHYALQILSAGDGAVGERYRRQFKEIMIDEYQDINRVQEAIIQALKTGGESDGNLFMVGDVKQSIYKFRQADPSLFITKSERFRTGGSGRLISLNHNFRSRGEVLSLTNTVFEKIMDREVGEISYDDTHRLVQGNYLEEAPLPSECHIIENRAEYGGDAKIKHIINVIRELVRKGADYRDIVILTRNTRDNENYRRLLSEAELPVFVNNRSGYLDTLEIRTMISILSVIDNPLQDDHLVGMMRLPMFGFSEDEIARIRASSDADYMYGALVGYDGPAVVMKKIHEFRDALASLQEYARYMSVPELIDEIYLEFSILEYFAGLRGGISRRANLNGFIEKAREFEAMSHLSLYEFISYIHRMIDDGQDFGEENTVSPDDDTLRVMTIHASKGLEFNYVIYAGLHRRLNMMDISKKVSVHPEEGIAMKRFLPEALAVMPSIHSEVAARRILSELISEEMRLVYVAMTRAIDKLIMPLVYNEEYKEKYSYEPGLINADDRLKARTIQDLIAPIFVNEEIPSLIVEYVEPPGEAGADDRRFASLSELEGLRVPDNELLKERLFYKYPHQAETRTVFKESVTEIKRRNETPPDDSAVIRHDRTPNLRLPNFRNETLDAPVFGTMMHQMMMHMMNRYEEVRGLGAPERSDYVRRLVEDNTQEDVLITDMHREKMIGNIEQFLSDSVMADLLERQKSIHTEIPFIMNQKAIGYSEYEDQMVQGIMDALLEIDGSYVILDYKTDRVAGTGLGPSDLVGRYRTQMDIYRRSAMQALGKDVTVYLYFFDYGAIKIEN</sequence>
<organism evidence="17 18">
    <name type="scientific">Candidatus Salinicoccus stercoripullorum</name>
    <dbReference type="NCBI Taxonomy" id="2838756"/>
    <lineage>
        <taxon>Bacteria</taxon>
        <taxon>Bacillati</taxon>
        <taxon>Bacillota</taxon>
        <taxon>Bacilli</taxon>
        <taxon>Bacillales</taxon>
        <taxon>Staphylococcaceae</taxon>
        <taxon>Salinicoccus</taxon>
    </lineage>
</organism>
<dbReference type="InterPro" id="IPR014016">
    <property type="entry name" value="UvrD-like_ATP-bd"/>
</dbReference>
<reference evidence="17" key="1">
    <citation type="journal article" date="2021" name="PeerJ">
        <title>Extensive microbial diversity within the chicken gut microbiome revealed by metagenomics and culture.</title>
        <authorList>
            <person name="Gilroy R."/>
            <person name="Ravi A."/>
            <person name="Getino M."/>
            <person name="Pursley I."/>
            <person name="Horton D.L."/>
            <person name="Alikhan N.F."/>
            <person name="Baker D."/>
            <person name="Gharbi K."/>
            <person name="Hall N."/>
            <person name="Watson M."/>
            <person name="Adriaenssens E.M."/>
            <person name="Foster-Nyarko E."/>
            <person name="Jarju S."/>
            <person name="Secka A."/>
            <person name="Antonio M."/>
            <person name="Oren A."/>
            <person name="Chaudhuri R.R."/>
            <person name="La Ragione R."/>
            <person name="Hildebrand F."/>
            <person name="Pallen M.J."/>
        </authorList>
    </citation>
    <scope>NUCLEOTIDE SEQUENCE</scope>
    <source>
        <strain evidence="17">ChiHjej13B12-752</strain>
    </source>
</reference>
<evidence type="ECO:0000256" key="12">
    <source>
        <dbReference type="ARBA" id="ARBA00034808"/>
    </source>
</evidence>
<evidence type="ECO:0000256" key="5">
    <source>
        <dbReference type="ARBA" id="ARBA00022806"/>
    </source>
</evidence>
<evidence type="ECO:0000313" key="18">
    <source>
        <dbReference type="Proteomes" id="UP000823989"/>
    </source>
</evidence>
<gene>
    <name evidence="17" type="primary">addA</name>
    <name evidence="17" type="ORF">H9891_05245</name>
</gene>
<evidence type="ECO:0000256" key="9">
    <source>
        <dbReference type="ARBA" id="ARBA00023204"/>
    </source>
</evidence>
<dbReference type="InterPro" id="IPR011604">
    <property type="entry name" value="PDDEXK-like_dom_sf"/>
</dbReference>
<dbReference type="SUPFAM" id="SSF52540">
    <property type="entry name" value="P-loop containing nucleoside triphosphate hydrolases"/>
    <property type="match status" value="1"/>
</dbReference>
<evidence type="ECO:0000256" key="1">
    <source>
        <dbReference type="ARBA" id="ARBA00022722"/>
    </source>
</evidence>
<keyword evidence="5 14" id="KW-0347">Helicase</keyword>
<dbReference type="InterPro" id="IPR011335">
    <property type="entry name" value="Restrct_endonuc-II-like"/>
</dbReference>
<evidence type="ECO:0000313" key="17">
    <source>
        <dbReference type="EMBL" id="HIW12550.1"/>
    </source>
</evidence>
<keyword evidence="4 14" id="KW-0378">Hydrolase</keyword>
<evidence type="ECO:0000259" key="15">
    <source>
        <dbReference type="PROSITE" id="PS51198"/>
    </source>
</evidence>
<dbReference type="InterPro" id="IPR000212">
    <property type="entry name" value="DNA_helicase_UvrD/REP"/>
</dbReference>
<dbReference type="PANTHER" id="PTHR11070:SF48">
    <property type="entry name" value="ATP-DEPENDENT HELICASE_NUCLEASE SUBUNIT A"/>
    <property type="match status" value="1"/>
</dbReference>
<evidence type="ECO:0000256" key="2">
    <source>
        <dbReference type="ARBA" id="ARBA00022741"/>
    </source>
</evidence>
<dbReference type="PANTHER" id="PTHR11070">
    <property type="entry name" value="UVRD / RECB / PCRA DNA HELICASE FAMILY MEMBER"/>
    <property type="match status" value="1"/>
</dbReference>
<comment type="catalytic activity">
    <reaction evidence="13">
        <text>ATP + H2O = ADP + phosphate + H(+)</text>
        <dbReference type="Rhea" id="RHEA:13065"/>
        <dbReference type="ChEBI" id="CHEBI:15377"/>
        <dbReference type="ChEBI" id="CHEBI:15378"/>
        <dbReference type="ChEBI" id="CHEBI:30616"/>
        <dbReference type="ChEBI" id="CHEBI:43474"/>
        <dbReference type="ChEBI" id="CHEBI:456216"/>
        <dbReference type="EC" id="5.6.2.4"/>
    </reaction>
</comment>
<keyword evidence="10" id="KW-0413">Isomerase</keyword>
<keyword evidence="9" id="KW-0234">DNA repair</keyword>
<dbReference type="PROSITE" id="PS51198">
    <property type="entry name" value="UVRD_HELICASE_ATP_BIND"/>
    <property type="match status" value="1"/>
</dbReference>
<dbReference type="Gene3D" id="3.90.320.10">
    <property type="match status" value="1"/>
</dbReference>
<evidence type="ECO:0000256" key="10">
    <source>
        <dbReference type="ARBA" id="ARBA00023235"/>
    </source>
</evidence>
<comment type="caution">
    <text evidence="17">The sequence shown here is derived from an EMBL/GenBank/DDBJ whole genome shotgun (WGS) entry which is preliminary data.</text>
</comment>
<dbReference type="GO" id="GO:0003677">
    <property type="term" value="F:DNA binding"/>
    <property type="evidence" value="ECO:0007669"/>
    <property type="project" value="UniProtKB-KW"/>
</dbReference>
<dbReference type="InterPro" id="IPR038726">
    <property type="entry name" value="PDDEXK_AddAB-type"/>
</dbReference>
<evidence type="ECO:0000256" key="11">
    <source>
        <dbReference type="ARBA" id="ARBA00034617"/>
    </source>
</evidence>
<accession>A0A9D1QFU5</accession>
<feature type="binding site" evidence="14">
    <location>
        <begin position="23"/>
        <end position="30"/>
    </location>
    <ligand>
        <name>ATP</name>
        <dbReference type="ChEBI" id="CHEBI:30616"/>
    </ligand>
</feature>
<reference evidence="17" key="2">
    <citation type="submission" date="2021-04" db="EMBL/GenBank/DDBJ databases">
        <authorList>
            <person name="Gilroy R."/>
        </authorList>
    </citation>
    <scope>NUCLEOTIDE SEQUENCE</scope>
    <source>
        <strain evidence="17">ChiHjej13B12-752</strain>
    </source>
</reference>
<comment type="catalytic activity">
    <reaction evidence="11">
        <text>Couples ATP hydrolysis with the unwinding of duplex DNA by translocating in the 3'-5' direction.</text>
        <dbReference type="EC" id="5.6.2.4"/>
    </reaction>
</comment>
<dbReference type="AlphaFoldDB" id="A0A9D1QFU5"/>
<dbReference type="SUPFAM" id="SSF52980">
    <property type="entry name" value="Restriction endonuclease-like"/>
    <property type="match status" value="1"/>
</dbReference>